<accession>A0A1M4TUT9</accession>
<reference evidence="3" key="1">
    <citation type="submission" date="2016-11" db="EMBL/GenBank/DDBJ databases">
        <authorList>
            <person name="Varghese N."/>
            <person name="Submissions S."/>
        </authorList>
    </citation>
    <scope>NUCLEOTIDE SEQUENCE [LARGE SCALE GENOMIC DNA]</scope>
    <source>
        <strain evidence="3">DSM 29326</strain>
    </source>
</reference>
<dbReference type="Proteomes" id="UP000183987">
    <property type="component" value="Unassembled WGS sequence"/>
</dbReference>
<protein>
    <submittedName>
        <fullName evidence="2">Uncharacterized protein</fullName>
    </submittedName>
</protein>
<dbReference type="RefSeq" id="WP_072855590.1">
    <property type="nucleotide sequence ID" value="NZ_FQUE01000001.1"/>
</dbReference>
<evidence type="ECO:0000256" key="1">
    <source>
        <dbReference type="SAM" id="MobiDB-lite"/>
    </source>
</evidence>
<feature type="region of interest" description="Disordered" evidence="1">
    <location>
        <begin position="26"/>
        <end position="57"/>
    </location>
</feature>
<sequence>MRILLLIPAFALAACETLQTPATATAPGAAVTPAGAAAPAPTLDPTPPPRPPAAARTVDQFDTTSAEDKAEALAVKADAPVKDLGTTLATLGPPAEPGIWLKTPLVDALTKGRVSYNGKDANVELRPSGGAAGSGSQISLAAMQTLGIPLTEIAEVSVSME</sequence>
<feature type="compositionally biased region" description="Low complexity" evidence="1">
    <location>
        <begin position="26"/>
        <end position="41"/>
    </location>
</feature>
<name>A0A1M4TUT9_LOKAT</name>
<feature type="compositionally biased region" description="Pro residues" evidence="1">
    <location>
        <begin position="42"/>
        <end position="52"/>
    </location>
</feature>
<proteinExistence type="predicted"/>
<dbReference type="EMBL" id="FQUE01000001">
    <property type="protein sequence ID" value="SHE48251.1"/>
    <property type="molecule type" value="Genomic_DNA"/>
</dbReference>
<dbReference type="STRING" id="366533.SAMN05444339_101495"/>
<organism evidence="2 3">
    <name type="scientific">Loktanella atrilutea</name>
    <dbReference type="NCBI Taxonomy" id="366533"/>
    <lineage>
        <taxon>Bacteria</taxon>
        <taxon>Pseudomonadati</taxon>
        <taxon>Pseudomonadota</taxon>
        <taxon>Alphaproteobacteria</taxon>
        <taxon>Rhodobacterales</taxon>
        <taxon>Roseobacteraceae</taxon>
        <taxon>Loktanella</taxon>
    </lineage>
</organism>
<dbReference type="AlphaFoldDB" id="A0A1M4TUT9"/>
<gene>
    <name evidence="2" type="ORF">SAMN05444339_101495</name>
</gene>
<keyword evidence="3" id="KW-1185">Reference proteome</keyword>
<evidence type="ECO:0000313" key="3">
    <source>
        <dbReference type="Proteomes" id="UP000183987"/>
    </source>
</evidence>
<evidence type="ECO:0000313" key="2">
    <source>
        <dbReference type="EMBL" id="SHE48251.1"/>
    </source>
</evidence>
<dbReference type="PROSITE" id="PS51257">
    <property type="entry name" value="PROKAR_LIPOPROTEIN"/>
    <property type="match status" value="1"/>
</dbReference>